<dbReference type="Pfam" id="PF01149">
    <property type="entry name" value="Fapy_DNA_glyco"/>
    <property type="match status" value="1"/>
</dbReference>
<dbReference type="PANTHER" id="PTHR22767:SF2">
    <property type="entry name" value="N(ALPHA)-ACETYLTRANSFERASE 15_16, ISOFORM A"/>
    <property type="match status" value="1"/>
</dbReference>
<dbReference type="GO" id="GO:0006284">
    <property type="term" value="P:base-excision repair"/>
    <property type="evidence" value="ECO:0007669"/>
    <property type="project" value="InterPro"/>
</dbReference>
<dbReference type="PANTHER" id="PTHR22767">
    <property type="entry name" value="N-TERMINAL ACETYLTRANSFERASE-RELATED"/>
    <property type="match status" value="1"/>
</dbReference>
<evidence type="ECO:0000256" key="9">
    <source>
        <dbReference type="ARBA" id="ARBA00023239"/>
    </source>
</evidence>
<evidence type="ECO:0000256" key="1">
    <source>
        <dbReference type="ARBA" id="ARBA00009409"/>
    </source>
</evidence>
<dbReference type="SUPFAM" id="SSF81624">
    <property type="entry name" value="N-terminal domain of MutM-like DNA repair proteins"/>
    <property type="match status" value="1"/>
</dbReference>
<dbReference type="Pfam" id="PF12569">
    <property type="entry name" value="NatA_aux_su"/>
    <property type="match status" value="1"/>
</dbReference>
<dbReference type="Pfam" id="PF06831">
    <property type="entry name" value="H2TH"/>
    <property type="match status" value="1"/>
</dbReference>
<keyword evidence="5" id="KW-0378">Hydrolase</keyword>
<dbReference type="SMART" id="SM00028">
    <property type="entry name" value="TPR"/>
    <property type="match status" value="5"/>
</dbReference>
<dbReference type="Proteomes" id="UP000800035">
    <property type="component" value="Unassembled WGS sequence"/>
</dbReference>
<evidence type="ECO:0000256" key="8">
    <source>
        <dbReference type="ARBA" id="ARBA00023204"/>
    </source>
</evidence>
<dbReference type="FunFam" id="1.25.40.1040:FF:000003">
    <property type="entry name" value="N-terminal acetyltransferase A, auxiliary subunit"/>
    <property type="match status" value="1"/>
</dbReference>
<evidence type="ECO:0000256" key="5">
    <source>
        <dbReference type="ARBA" id="ARBA00022801"/>
    </source>
</evidence>
<gene>
    <name evidence="15" type="ORF">CC80DRAFT_445939</name>
</gene>
<dbReference type="PROSITE" id="PS50005">
    <property type="entry name" value="TPR"/>
    <property type="match status" value="1"/>
</dbReference>
<dbReference type="EMBL" id="ML976992">
    <property type="protein sequence ID" value="KAF1956222.1"/>
    <property type="molecule type" value="Genomic_DNA"/>
</dbReference>
<dbReference type="CDD" id="cd08972">
    <property type="entry name" value="PF_Nei_N"/>
    <property type="match status" value="1"/>
</dbReference>
<keyword evidence="7" id="KW-0238">DNA-binding</keyword>
<dbReference type="PROSITE" id="PS51068">
    <property type="entry name" value="FPG_CAT"/>
    <property type="match status" value="1"/>
</dbReference>
<keyword evidence="10" id="KW-0511">Multifunctional enzyme</keyword>
<dbReference type="FunFam" id="1.25.40.1010:FF:000002">
    <property type="entry name" value="N-terminal acetyltransferase catalytic subunit (NAT1)"/>
    <property type="match status" value="1"/>
</dbReference>
<feature type="compositionally biased region" description="Basic and acidic residues" evidence="13">
    <location>
        <begin position="1027"/>
        <end position="1044"/>
    </location>
</feature>
<dbReference type="InterPro" id="IPR010979">
    <property type="entry name" value="Ribosomal_uS13-like_H2TH"/>
</dbReference>
<dbReference type="Gene3D" id="1.10.8.50">
    <property type="match status" value="1"/>
</dbReference>
<evidence type="ECO:0000256" key="12">
    <source>
        <dbReference type="PROSITE-ProRule" id="PRU00339"/>
    </source>
</evidence>
<evidence type="ECO:0000256" key="3">
    <source>
        <dbReference type="ARBA" id="ARBA00022737"/>
    </source>
</evidence>
<sequence>MPEIAEIARIVHFLRKHAIGRTIKAVKAQEDTIVYGKVGTSASEFEKAMTGKKIIDAKQQGKYFWLEMDSAPHPLMHFGMSGWMKFSNDDTAFYRPAKPEESEWPPRFWKFILELEGDPKCEVAFVDARRLGRIRLVNAKAEDMRKTTPLKENGPDPVLDPDVLTVEWLTKKLRSKKVPVKALLLDQANISGIGNWVGDEIMYQARLHPEQYSNTFSDVQVKQLHEAMMYVCNTAVDNLAESDKFPEDWLMKHRWDKGKKNGGKLPNGAKITFLKVGGRTSAVVPSVQKKTGTVAGDVSESADDAEEEEGMKPKKGSRKKNKAKEEEDEDSEPEILPKSTKRGRKKADEEIKEEDEEGKTPVAKKQKMAVNGTARKANKVEVEVVKTEDVSGRRRSGHTITTMPQQLPAKEASLFRQLVKFYESKQHKKGIKAADQILKKHPNHGDTQAMKALILSSQGHGEEAFALGKLALKNDMKSHVCWHVYGLLWRSVKNYEEAVKAYKFALRIEPDSQNILRDLALLQCQIRDFEGYIESRKKILGARAQLRQNWTGLAIAYHLYGDYREAEHVLEKYEETLKQPVAKGDIEHSEAVLYKNTIIAESGDTERALKHLEEIMKSNLDKTVVLELKAKYLLQLDRKEEAAKAYRALLDRNSDYRAYYDGLEKSLGLDRTDETSVEKLTELYESYASKNERSDAPRRIPLDFLKGDAFKAAADQYLRQKLTKGVPSTFPNIKALYEDSAKKATIEELVLGYASEKAAMNGSAEGKAKSSSRFGDSVLYFLAQHYTYVRSRNLEKAVGYIDRLLEKEPKSVDYHQIKARIWKNYGDTQKAADTMNYARELDLKDRYINTKCAKYQLRNNENEKALDTMSKFTRNEAVGGPLGDLHDMQCMWFLLEDGEAYLRRGNVALALKRFTAVADIFEVWQEDQFDFHSFSLRKGQIRSYIDMVRWEDHLRDHPFFTRAALSAVKLYLKLYDNPEIAKGGNAELDKLDPSERKKALKKLQKEQEKVKKAEADRKAAAQAKATPKADDVDQKKEDADPKGEKLLQTKEPLEVALRFLTPLLELSPRNIEGQDLGFQVYLRRSKPLLALKCLLAAKELDPEHPSVHKNAVLFRLHLNNLKEPLTGPVAEAIKENFTSPPANADTAALKAFNDEFIKKYPKSPSHLQAAYDVRFHLDASSKSQNETDLTKLLELDDIDIALVSVGIKLLYEWKSDPNVIEAYREAAAKKWPQATRFAKK</sequence>
<feature type="region of interest" description="Disordered" evidence="13">
    <location>
        <begin position="292"/>
        <end position="375"/>
    </location>
</feature>
<dbReference type="SUPFAM" id="SSF48452">
    <property type="entry name" value="TPR-like"/>
    <property type="match status" value="2"/>
</dbReference>
<dbReference type="SMART" id="SM01232">
    <property type="entry name" value="H2TH"/>
    <property type="match status" value="1"/>
</dbReference>
<organism evidence="15 16">
    <name type="scientific">Byssothecium circinans</name>
    <dbReference type="NCBI Taxonomy" id="147558"/>
    <lineage>
        <taxon>Eukaryota</taxon>
        <taxon>Fungi</taxon>
        <taxon>Dikarya</taxon>
        <taxon>Ascomycota</taxon>
        <taxon>Pezizomycotina</taxon>
        <taxon>Dothideomycetes</taxon>
        <taxon>Pleosporomycetidae</taxon>
        <taxon>Pleosporales</taxon>
        <taxon>Massarineae</taxon>
        <taxon>Massarinaceae</taxon>
        <taxon>Byssothecium</taxon>
    </lineage>
</organism>
<evidence type="ECO:0000313" key="15">
    <source>
        <dbReference type="EMBL" id="KAF1956222.1"/>
    </source>
</evidence>
<evidence type="ECO:0000256" key="7">
    <source>
        <dbReference type="ARBA" id="ARBA00023125"/>
    </source>
</evidence>
<dbReference type="Gene3D" id="1.25.40.1010">
    <property type="match status" value="1"/>
</dbReference>
<keyword evidence="8" id="KW-0234">DNA repair</keyword>
<comment type="similarity">
    <text evidence="1">Belongs to the FPG family.</text>
</comment>
<evidence type="ECO:0000256" key="2">
    <source>
        <dbReference type="ARBA" id="ARBA00012720"/>
    </source>
</evidence>
<dbReference type="AlphaFoldDB" id="A0A6A5TX48"/>
<feature type="compositionally biased region" description="Acidic residues" evidence="13">
    <location>
        <begin position="300"/>
        <end position="309"/>
    </location>
</feature>
<keyword evidence="3" id="KW-0677">Repeat</keyword>
<dbReference type="OrthoDB" id="10263032at2759"/>
<feature type="region of interest" description="Disordered" evidence="13">
    <location>
        <begin position="1011"/>
        <end position="1044"/>
    </location>
</feature>
<evidence type="ECO:0000256" key="11">
    <source>
        <dbReference type="ARBA" id="ARBA00023295"/>
    </source>
</evidence>
<dbReference type="InterPro" id="IPR012319">
    <property type="entry name" value="FPG_cat"/>
</dbReference>
<feature type="repeat" description="TPR" evidence="12">
    <location>
        <begin position="479"/>
        <end position="512"/>
    </location>
</feature>
<dbReference type="GO" id="GO:0008270">
    <property type="term" value="F:zinc ion binding"/>
    <property type="evidence" value="ECO:0007669"/>
    <property type="project" value="InterPro"/>
</dbReference>
<dbReference type="GO" id="GO:0140078">
    <property type="term" value="F:class I DNA-(apurinic or apyrimidinic site) endonuclease activity"/>
    <property type="evidence" value="ECO:0007669"/>
    <property type="project" value="UniProtKB-EC"/>
</dbReference>
<evidence type="ECO:0000256" key="6">
    <source>
        <dbReference type="ARBA" id="ARBA00022803"/>
    </source>
</evidence>
<protein>
    <recommendedName>
        <fullName evidence="2">DNA-(apurinic or apyrimidinic site) lyase</fullName>
        <ecNumber evidence="2">4.2.99.18</ecNumber>
    </recommendedName>
</protein>
<name>A0A6A5TX48_9PLEO</name>
<dbReference type="EC" id="4.2.99.18" evidence="2"/>
<feature type="compositionally biased region" description="Basic residues" evidence="13">
    <location>
        <begin position="313"/>
        <end position="322"/>
    </location>
</feature>
<evidence type="ECO:0000313" key="16">
    <source>
        <dbReference type="Proteomes" id="UP000800035"/>
    </source>
</evidence>
<feature type="domain" description="Formamidopyrimidine-DNA glycosylase catalytic" evidence="14">
    <location>
        <begin position="2"/>
        <end position="132"/>
    </location>
</feature>
<dbReference type="SUPFAM" id="SSF46946">
    <property type="entry name" value="S13-like H2TH domain"/>
    <property type="match status" value="1"/>
</dbReference>
<dbReference type="InterPro" id="IPR015886">
    <property type="entry name" value="H2TH_FPG"/>
</dbReference>
<dbReference type="InterPro" id="IPR019734">
    <property type="entry name" value="TPR_rpt"/>
</dbReference>
<evidence type="ECO:0000256" key="10">
    <source>
        <dbReference type="ARBA" id="ARBA00023268"/>
    </source>
</evidence>
<dbReference type="InterPro" id="IPR021183">
    <property type="entry name" value="NatA_aux_su"/>
</dbReference>
<dbReference type="GO" id="GO:0019104">
    <property type="term" value="F:DNA N-glycosylase activity"/>
    <property type="evidence" value="ECO:0007669"/>
    <property type="project" value="InterPro"/>
</dbReference>
<evidence type="ECO:0000256" key="13">
    <source>
        <dbReference type="SAM" id="MobiDB-lite"/>
    </source>
</evidence>
<keyword evidence="11" id="KW-0326">Glycosidase</keyword>
<proteinExistence type="inferred from homology"/>
<keyword evidence="16" id="KW-1185">Reference proteome</keyword>
<dbReference type="GO" id="GO:0003684">
    <property type="term" value="F:damaged DNA binding"/>
    <property type="evidence" value="ECO:0007669"/>
    <property type="project" value="InterPro"/>
</dbReference>
<evidence type="ECO:0000256" key="4">
    <source>
        <dbReference type="ARBA" id="ARBA00022763"/>
    </source>
</evidence>
<dbReference type="GO" id="GO:0031415">
    <property type="term" value="C:NatA complex"/>
    <property type="evidence" value="ECO:0007669"/>
    <property type="project" value="TreeGrafter"/>
</dbReference>
<dbReference type="Gene3D" id="1.25.40.1040">
    <property type="match status" value="1"/>
</dbReference>
<dbReference type="Gene3D" id="3.20.190.10">
    <property type="entry name" value="MutM-like, N-terminal"/>
    <property type="match status" value="1"/>
</dbReference>
<keyword evidence="4" id="KW-0227">DNA damage</keyword>
<dbReference type="SMART" id="SM00898">
    <property type="entry name" value="Fapy_DNA_glyco"/>
    <property type="match status" value="1"/>
</dbReference>
<keyword evidence="9" id="KW-0456">Lyase</keyword>
<dbReference type="InterPro" id="IPR011990">
    <property type="entry name" value="TPR-like_helical_dom_sf"/>
</dbReference>
<dbReference type="FunFam" id="1.10.8.50:FF:000009">
    <property type="entry name" value="Formamidopyrimidine-DNA glycosylase"/>
    <property type="match status" value="1"/>
</dbReference>
<accession>A0A6A5TX48</accession>
<keyword evidence="6 12" id="KW-0802">TPR repeat</keyword>
<reference evidence="15" key="1">
    <citation type="journal article" date="2020" name="Stud. Mycol.">
        <title>101 Dothideomycetes genomes: a test case for predicting lifestyles and emergence of pathogens.</title>
        <authorList>
            <person name="Haridas S."/>
            <person name="Albert R."/>
            <person name="Binder M."/>
            <person name="Bloem J."/>
            <person name="Labutti K."/>
            <person name="Salamov A."/>
            <person name="Andreopoulos B."/>
            <person name="Baker S."/>
            <person name="Barry K."/>
            <person name="Bills G."/>
            <person name="Bluhm B."/>
            <person name="Cannon C."/>
            <person name="Castanera R."/>
            <person name="Culley D."/>
            <person name="Daum C."/>
            <person name="Ezra D."/>
            <person name="Gonzalez J."/>
            <person name="Henrissat B."/>
            <person name="Kuo A."/>
            <person name="Liang C."/>
            <person name="Lipzen A."/>
            <person name="Lutzoni F."/>
            <person name="Magnuson J."/>
            <person name="Mondo S."/>
            <person name="Nolan M."/>
            <person name="Ohm R."/>
            <person name="Pangilinan J."/>
            <person name="Park H.-J."/>
            <person name="Ramirez L."/>
            <person name="Alfaro M."/>
            <person name="Sun H."/>
            <person name="Tritt A."/>
            <person name="Yoshinaga Y."/>
            <person name="Zwiers L.-H."/>
            <person name="Turgeon B."/>
            <person name="Goodwin S."/>
            <person name="Spatafora J."/>
            <person name="Crous P."/>
            <person name="Grigoriev I."/>
        </authorList>
    </citation>
    <scope>NUCLEOTIDE SEQUENCE</scope>
    <source>
        <strain evidence="15">CBS 675.92</strain>
    </source>
</reference>
<dbReference type="InterPro" id="IPR035937">
    <property type="entry name" value="FPG_N"/>
</dbReference>
<evidence type="ECO:0000259" key="14">
    <source>
        <dbReference type="PROSITE" id="PS51068"/>
    </source>
</evidence>